<keyword evidence="1" id="KW-1133">Transmembrane helix</keyword>
<evidence type="ECO:0000259" key="2">
    <source>
        <dbReference type="Pfam" id="PF03703"/>
    </source>
</evidence>
<proteinExistence type="predicted"/>
<keyword evidence="1" id="KW-0812">Transmembrane</keyword>
<dbReference type="Proteomes" id="UP001526147">
    <property type="component" value="Unassembled WGS sequence"/>
</dbReference>
<dbReference type="RefSeq" id="WP_264142411.1">
    <property type="nucleotide sequence ID" value="NZ_JAOYEY010000033.1"/>
</dbReference>
<dbReference type="PIRSF" id="PIRSF026631">
    <property type="entry name" value="UCP026631"/>
    <property type="match status" value="1"/>
</dbReference>
<dbReference type="InterPro" id="IPR005182">
    <property type="entry name" value="YdbS-like_PH"/>
</dbReference>
<feature type="transmembrane region" description="Helical" evidence="1">
    <location>
        <begin position="348"/>
        <end position="369"/>
    </location>
</feature>
<organism evidence="3 4">
    <name type="scientific">Metabacillus halosaccharovorans</name>
    <dbReference type="NCBI Taxonomy" id="930124"/>
    <lineage>
        <taxon>Bacteria</taxon>
        <taxon>Bacillati</taxon>
        <taxon>Bacillota</taxon>
        <taxon>Bacilli</taxon>
        <taxon>Bacillales</taxon>
        <taxon>Bacillaceae</taxon>
        <taxon>Metabacillus</taxon>
    </lineage>
</organism>
<dbReference type="EMBL" id="JAOYEY010000033">
    <property type="protein sequence ID" value="MCV9885662.1"/>
    <property type="molecule type" value="Genomic_DNA"/>
</dbReference>
<evidence type="ECO:0000313" key="4">
    <source>
        <dbReference type="Proteomes" id="UP001526147"/>
    </source>
</evidence>
<protein>
    <submittedName>
        <fullName evidence="3">PH domain-containing protein</fullName>
    </submittedName>
</protein>
<dbReference type="Pfam" id="PF03703">
    <property type="entry name" value="bPH_2"/>
    <property type="match status" value="3"/>
</dbReference>
<comment type="caution">
    <text evidence="3">The sequence shown here is derived from an EMBL/GenBank/DDBJ whole genome shotgun (WGS) entry which is preliminary data.</text>
</comment>
<gene>
    <name evidence="3" type="ORF">OIH86_08350</name>
</gene>
<feature type="transmembrane region" description="Helical" evidence="1">
    <location>
        <begin position="174"/>
        <end position="196"/>
    </location>
</feature>
<name>A0ABT3DFC4_9BACI</name>
<dbReference type="PANTHER" id="PTHR34473:SF2">
    <property type="entry name" value="UPF0699 TRANSMEMBRANE PROTEIN YDBT"/>
    <property type="match status" value="1"/>
</dbReference>
<feature type="transmembrane region" description="Helical" evidence="1">
    <location>
        <begin position="216"/>
        <end position="239"/>
    </location>
</feature>
<evidence type="ECO:0000256" key="1">
    <source>
        <dbReference type="SAM" id="Phobius"/>
    </source>
</evidence>
<sequence length="476" mass="55478">MQPTSKRYHPAMIAVDLISFIKGSVGIVLILFIFKATSTATWVVWGRYIFIIVGIFTLIWTILQWMFCQYEVTQNSVIERKGVFIKSQRTLPFSSIHNHKSNTTFIHRWFGLTSLTLETGTSGEHANFTFPVITANEKRHILLLLEQSQDQQNSETLQPVIERTIHFQSNKKDLIKASFTSLSFLAFFPLLSALYFNLAELFHIEDSAKSAFDYLLIHWWMLIILLIIAMILSVLFGLFKTFTKYGNFVVSDDKDRIYIEKGLGNVVSYSILKHRVQAVVIEQSLLKRLLRLVEVKLISAGGSEDGNDQDTSSLYPFMPKKQAYQILQSMLPQYIIEERMERFPIKVLWLKLFQPYYLTILSIIGLAIFKREWLWVAAIVFVLSVTSRILDYWFTSYIRHGKTVQIRKGGFVNETFVTHHERIQQITIKHSWLQRKFNVATLVFLNRAKPMHESRLYGLSKEEAGTFYTWYHDHSK</sequence>
<evidence type="ECO:0000313" key="3">
    <source>
        <dbReference type="EMBL" id="MCV9885662.1"/>
    </source>
</evidence>
<dbReference type="PANTHER" id="PTHR34473">
    <property type="entry name" value="UPF0699 TRANSMEMBRANE PROTEIN YDBS"/>
    <property type="match status" value="1"/>
</dbReference>
<feature type="transmembrane region" description="Helical" evidence="1">
    <location>
        <begin position="45"/>
        <end position="67"/>
    </location>
</feature>
<accession>A0ABT3DFC4</accession>
<feature type="transmembrane region" description="Helical" evidence="1">
    <location>
        <begin position="12"/>
        <end position="33"/>
    </location>
</feature>
<reference evidence="3 4" key="1">
    <citation type="submission" date="2022-10" db="EMBL/GenBank/DDBJ databases">
        <title>Draft genome assembly of moderately radiation resistant bacterium Metabacillus halosaccharovorans.</title>
        <authorList>
            <person name="Pal S."/>
            <person name="Gopinathan A."/>
        </authorList>
    </citation>
    <scope>NUCLEOTIDE SEQUENCE [LARGE SCALE GENOMIC DNA]</scope>
    <source>
        <strain evidence="3 4">VITHBRA001</strain>
    </source>
</reference>
<dbReference type="InterPro" id="IPR014529">
    <property type="entry name" value="UCP026631"/>
</dbReference>
<feature type="transmembrane region" description="Helical" evidence="1">
    <location>
        <begin position="375"/>
        <end position="394"/>
    </location>
</feature>
<keyword evidence="1" id="KW-0472">Membrane</keyword>
<keyword evidence="4" id="KW-1185">Reference proteome</keyword>
<feature type="domain" description="YdbS-like PH" evidence="2">
    <location>
        <begin position="65"/>
        <end position="138"/>
    </location>
</feature>
<feature type="domain" description="YdbS-like PH" evidence="2">
    <location>
        <begin position="250"/>
        <end position="328"/>
    </location>
</feature>
<feature type="domain" description="YdbS-like PH" evidence="2">
    <location>
        <begin position="392"/>
        <end position="471"/>
    </location>
</feature>